<dbReference type="InterPro" id="IPR001279">
    <property type="entry name" value="Metallo-B-lactamas"/>
</dbReference>
<protein>
    <submittedName>
        <fullName evidence="2">MBL fold metallo-hydrolase</fullName>
    </submittedName>
</protein>
<dbReference type="InterPro" id="IPR052533">
    <property type="entry name" value="WalJ/YycJ-like"/>
</dbReference>
<gene>
    <name evidence="2" type="ORF">H9819_06385</name>
</gene>
<evidence type="ECO:0000313" key="2">
    <source>
        <dbReference type="EMBL" id="HIZ01864.1"/>
    </source>
</evidence>
<dbReference type="EMBL" id="DXCK01000089">
    <property type="protein sequence ID" value="HIZ01864.1"/>
    <property type="molecule type" value="Genomic_DNA"/>
</dbReference>
<reference evidence="2" key="1">
    <citation type="journal article" date="2021" name="PeerJ">
        <title>Extensive microbial diversity within the chicken gut microbiome revealed by metagenomics and culture.</title>
        <authorList>
            <person name="Gilroy R."/>
            <person name="Ravi A."/>
            <person name="Getino M."/>
            <person name="Pursley I."/>
            <person name="Horton D.L."/>
            <person name="Alikhan N.F."/>
            <person name="Baker D."/>
            <person name="Gharbi K."/>
            <person name="Hall N."/>
            <person name="Watson M."/>
            <person name="Adriaenssens E.M."/>
            <person name="Foster-Nyarko E."/>
            <person name="Jarju S."/>
            <person name="Secka A."/>
            <person name="Antonio M."/>
            <person name="Oren A."/>
            <person name="Chaudhuri R.R."/>
            <person name="La Ragione R."/>
            <person name="Hildebrand F."/>
            <person name="Pallen M.J."/>
        </authorList>
    </citation>
    <scope>NUCLEOTIDE SEQUENCE</scope>
    <source>
        <strain evidence="2">ChiHjej12B11-24981</strain>
    </source>
</reference>
<name>A0A9D2A624_9BACE</name>
<sequence>MSIQFMSLASGSNGNCYYVSTREGALLIDAGIATRTIRKHLSNHHLELEHVHAVLVTHDHADHIKGLPGLGEGLHIPIYATAATHRGIAQNYCTRQKPLNTSAHTFTPGQPLELAGFHIEAFTLPHDSQDCVGYSLKAEGRHLVFMTDLGHIPDHALPYIYTADYLVLEANYDEEMLQGGSYPAYLKARIASPTGHLSNRQAATLLDQHFPPHLRHLWLCHLSRENNCPNRAEECIKTILQQHLHPDETPVIVEALQRTSPSLLYELT</sequence>
<dbReference type="AlphaFoldDB" id="A0A9D2A624"/>
<evidence type="ECO:0000259" key="1">
    <source>
        <dbReference type="SMART" id="SM00849"/>
    </source>
</evidence>
<dbReference type="Proteomes" id="UP000824023">
    <property type="component" value="Unassembled WGS sequence"/>
</dbReference>
<proteinExistence type="predicted"/>
<reference evidence="2" key="2">
    <citation type="submission" date="2021-04" db="EMBL/GenBank/DDBJ databases">
        <authorList>
            <person name="Gilroy R."/>
        </authorList>
    </citation>
    <scope>NUCLEOTIDE SEQUENCE</scope>
    <source>
        <strain evidence="2">ChiHjej12B11-24981</strain>
    </source>
</reference>
<evidence type="ECO:0000313" key="3">
    <source>
        <dbReference type="Proteomes" id="UP000824023"/>
    </source>
</evidence>
<dbReference type="PANTHER" id="PTHR47619">
    <property type="entry name" value="METALLO-HYDROLASE YYCJ-RELATED"/>
    <property type="match status" value="1"/>
</dbReference>
<accession>A0A9D2A624</accession>
<dbReference type="Gene3D" id="3.60.15.10">
    <property type="entry name" value="Ribonuclease Z/Hydroxyacylglutathione hydrolase-like"/>
    <property type="match status" value="1"/>
</dbReference>
<organism evidence="2 3">
    <name type="scientific">Candidatus Bacteroides merdipullorum</name>
    <dbReference type="NCBI Taxonomy" id="2838474"/>
    <lineage>
        <taxon>Bacteria</taxon>
        <taxon>Pseudomonadati</taxon>
        <taxon>Bacteroidota</taxon>
        <taxon>Bacteroidia</taxon>
        <taxon>Bacteroidales</taxon>
        <taxon>Bacteroidaceae</taxon>
        <taxon>Bacteroides</taxon>
    </lineage>
</organism>
<dbReference type="InterPro" id="IPR036866">
    <property type="entry name" value="RibonucZ/Hydroxyglut_hydro"/>
</dbReference>
<dbReference type="Pfam" id="PF12706">
    <property type="entry name" value="Lactamase_B_2"/>
    <property type="match status" value="1"/>
</dbReference>
<dbReference type="SMART" id="SM00849">
    <property type="entry name" value="Lactamase_B"/>
    <property type="match status" value="1"/>
</dbReference>
<comment type="caution">
    <text evidence="2">The sequence shown here is derived from an EMBL/GenBank/DDBJ whole genome shotgun (WGS) entry which is preliminary data.</text>
</comment>
<feature type="domain" description="Metallo-beta-lactamase" evidence="1">
    <location>
        <begin position="13"/>
        <end position="180"/>
    </location>
</feature>
<dbReference type="PANTHER" id="PTHR47619:SF1">
    <property type="entry name" value="EXODEOXYRIBONUCLEASE WALJ"/>
    <property type="match status" value="1"/>
</dbReference>
<dbReference type="SUPFAM" id="SSF56281">
    <property type="entry name" value="Metallo-hydrolase/oxidoreductase"/>
    <property type="match status" value="1"/>
</dbReference>